<feature type="signal peptide" evidence="2">
    <location>
        <begin position="1"/>
        <end position="17"/>
    </location>
</feature>
<evidence type="ECO:0000256" key="2">
    <source>
        <dbReference type="SAM" id="SignalP"/>
    </source>
</evidence>
<feature type="domain" description="DUF7371" evidence="3">
    <location>
        <begin position="356"/>
        <end position="555"/>
    </location>
</feature>
<evidence type="ECO:0000256" key="1">
    <source>
        <dbReference type="SAM" id="MobiDB-lite"/>
    </source>
</evidence>
<feature type="region of interest" description="Disordered" evidence="1">
    <location>
        <begin position="121"/>
        <end position="143"/>
    </location>
</feature>
<evidence type="ECO:0000313" key="4">
    <source>
        <dbReference type="EMBL" id="PGH36068.1"/>
    </source>
</evidence>
<evidence type="ECO:0000259" key="3">
    <source>
        <dbReference type="Pfam" id="PF24086"/>
    </source>
</evidence>
<dbReference type="Proteomes" id="UP000226031">
    <property type="component" value="Unassembled WGS sequence"/>
</dbReference>
<evidence type="ECO:0000313" key="5">
    <source>
        <dbReference type="Proteomes" id="UP000226031"/>
    </source>
</evidence>
<dbReference type="InterPro" id="IPR055795">
    <property type="entry name" value="DUF7371"/>
</dbReference>
<keyword evidence="5" id="KW-1185">Reference proteome</keyword>
<dbReference type="Pfam" id="PF24086">
    <property type="entry name" value="DUF7371"/>
    <property type="match status" value="1"/>
</dbReference>
<dbReference type="AlphaFoldDB" id="A0A2B7ZS98"/>
<reference evidence="4 5" key="1">
    <citation type="submission" date="2017-10" db="EMBL/GenBank/DDBJ databases">
        <title>Comparative genomics in systemic dimorphic fungi from Ajellomycetaceae.</title>
        <authorList>
            <person name="Munoz J.F."/>
            <person name="Mcewen J.G."/>
            <person name="Clay O.K."/>
            <person name="Cuomo C.A."/>
        </authorList>
    </citation>
    <scope>NUCLEOTIDE SEQUENCE [LARGE SCALE GENOMIC DNA]</scope>
    <source>
        <strain evidence="4 5">UAMH4076</strain>
    </source>
</reference>
<feature type="chain" id="PRO_5012360688" description="DUF7371 domain-containing protein" evidence="2">
    <location>
        <begin position="18"/>
        <end position="559"/>
    </location>
</feature>
<protein>
    <recommendedName>
        <fullName evidence="3">DUF7371 domain-containing protein</fullName>
    </recommendedName>
</protein>
<dbReference type="VEuPathDB" id="FungiDB:EMCG_05352"/>
<sequence length="559" mass="59326">MRVQAVIGATFVALVAGARLPRSWNDPNDQIVTITTTVLPEVCASAETNTNDQAVTITTTVSPKACASPENQPLTTTITETVYITLTLYISPVRSTEKPKDGPVCAASKSELTTTEETFVTYTKTGSRSETKPAVTNAGGNDASSQHSALTVTVYPIPVSEYMTIVTSVSTEVITLTLTDVLLSSYLPDKPVPPPPATKVDSSYQASQISATPSTPIVISTLSTIASTPSTPTLSTPTTPSTAVIPTTLSFVPSKPYGPSGWNFTIPGTATAQGTGVQGVSGRPYPESSKPAIISISKRQVGAMVTATINGQIVSWINKWNGDALSSQPASTLTSIIEITRTISNTPSSTPTKCGESGEFTMDFDDLPRFSPSNNNTASFPPIFNPYNHLFFSDGWSYGPPPTEPFPPTSNPHIGIYVPAKNKDNRGSPYAGLLAGGEFGAGPRSSLDTFWFDAYSAYFGCDNGSANTTCAVTVSAVRYSTKTNTEEAVGMRTFTLPPCPGYKNCTLSPLDFGVSFRGISGLQFSASVQDKPVIFFVDDIKMNWYNNTCAAGLERLRSR</sequence>
<dbReference type="EMBL" id="PDND01000012">
    <property type="protein sequence ID" value="PGH36068.1"/>
    <property type="molecule type" value="Genomic_DNA"/>
</dbReference>
<keyword evidence="2" id="KW-0732">Signal</keyword>
<accession>A0A2B7ZS98</accession>
<comment type="caution">
    <text evidence="4">The sequence shown here is derived from an EMBL/GenBank/DDBJ whole genome shotgun (WGS) entry which is preliminary data.</text>
</comment>
<proteinExistence type="predicted"/>
<organism evidence="4 5">
    <name type="scientific">[Emmonsia] crescens</name>
    <dbReference type="NCBI Taxonomy" id="73230"/>
    <lineage>
        <taxon>Eukaryota</taxon>
        <taxon>Fungi</taxon>
        <taxon>Dikarya</taxon>
        <taxon>Ascomycota</taxon>
        <taxon>Pezizomycotina</taxon>
        <taxon>Eurotiomycetes</taxon>
        <taxon>Eurotiomycetidae</taxon>
        <taxon>Onygenales</taxon>
        <taxon>Ajellomycetaceae</taxon>
        <taxon>Emergomyces</taxon>
    </lineage>
</organism>
<name>A0A2B7ZS98_9EURO</name>
<gene>
    <name evidence="4" type="ORF">GX50_01080</name>
</gene>